<protein>
    <recommendedName>
        <fullName evidence="3">DUF2225 domain-containing protein</fullName>
    </recommendedName>
</protein>
<gene>
    <name evidence="1" type="ORF">CLVI_12750</name>
</gene>
<proteinExistence type="predicted"/>
<comment type="caution">
    <text evidence="1">The sequence shown here is derived from an EMBL/GenBank/DDBJ whole genome shotgun (WGS) entry which is preliminary data.</text>
</comment>
<organism evidence="1 2">
    <name type="scientific">Clostridium vincentii</name>
    <dbReference type="NCBI Taxonomy" id="52704"/>
    <lineage>
        <taxon>Bacteria</taxon>
        <taxon>Bacillati</taxon>
        <taxon>Bacillota</taxon>
        <taxon>Clostridia</taxon>
        <taxon>Eubacteriales</taxon>
        <taxon>Clostridiaceae</taxon>
        <taxon>Clostridium</taxon>
    </lineage>
</organism>
<dbReference type="InterPro" id="IPR018708">
    <property type="entry name" value="DUF2225"/>
</dbReference>
<evidence type="ECO:0008006" key="3">
    <source>
        <dbReference type="Google" id="ProtNLM"/>
    </source>
</evidence>
<sequence length="225" mass="26373">MSETDLKIHIYDKEIICPICNSKFNVKIVKVNSPRITSKDSDFFIRYRVINPYFYDVWVCNSCGYSAIKADFPKIKSHQKDIILNEITRKWRPHNFPENLTVPDAINRYKLALVNSMAINATNSSIAMIFLKLGWMFRLNEDIEKENLFLNQSLQYFLKSFSLENFPIYGMQRDSFSYLIGDLYRRTNKSEEALRWYSTVITTVGASVKVKELARTGKDIINKKY</sequence>
<dbReference type="Proteomes" id="UP000239471">
    <property type="component" value="Unassembled WGS sequence"/>
</dbReference>
<evidence type="ECO:0000313" key="2">
    <source>
        <dbReference type="Proteomes" id="UP000239471"/>
    </source>
</evidence>
<accession>A0A2T0BGJ5</accession>
<evidence type="ECO:0000313" key="1">
    <source>
        <dbReference type="EMBL" id="PRR83026.1"/>
    </source>
</evidence>
<keyword evidence="2" id="KW-1185">Reference proteome</keyword>
<dbReference type="EMBL" id="PVXQ01000010">
    <property type="protein sequence ID" value="PRR83026.1"/>
    <property type="molecule type" value="Genomic_DNA"/>
</dbReference>
<name>A0A2T0BGJ5_9CLOT</name>
<dbReference type="AlphaFoldDB" id="A0A2T0BGJ5"/>
<dbReference type="RefSeq" id="WP_106059269.1">
    <property type="nucleotide sequence ID" value="NZ_PVXQ01000010.1"/>
</dbReference>
<dbReference type="OrthoDB" id="9780343at2"/>
<dbReference type="Pfam" id="PF09986">
    <property type="entry name" value="DUF2225"/>
    <property type="match status" value="1"/>
</dbReference>
<reference evidence="1 2" key="1">
    <citation type="submission" date="2018-03" db="EMBL/GenBank/DDBJ databases">
        <title>Genome sequence of Clostridium vincentii DSM 10228.</title>
        <authorList>
            <person name="Poehlein A."/>
            <person name="Daniel R."/>
        </authorList>
    </citation>
    <scope>NUCLEOTIDE SEQUENCE [LARGE SCALE GENOMIC DNA]</scope>
    <source>
        <strain evidence="1 2">DSM 10228</strain>
    </source>
</reference>